<keyword evidence="3" id="KW-1185">Reference proteome</keyword>
<evidence type="ECO:0000313" key="3">
    <source>
        <dbReference type="Proteomes" id="UP001199642"/>
    </source>
</evidence>
<dbReference type="RefSeq" id="WP_231820921.1">
    <property type="nucleotide sequence ID" value="NZ_CP082781.1"/>
</dbReference>
<dbReference type="InterPro" id="IPR027417">
    <property type="entry name" value="P-loop_NTPase"/>
</dbReference>
<evidence type="ECO:0000256" key="1">
    <source>
        <dbReference type="SAM" id="MobiDB-lite"/>
    </source>
</evidence>
<reference evidence="2 3" key="1">
    <citation type="submission" date="2023-01" db="EMBL/GenBank/DDBJ databases">
        <title>Characterization of estradiol degrading bacteria Microbacterium sp. MZT7 and reveal degrading genes through genome analysis.</title>
        <authorList>
            <person name="Hao P."/>
            <person name="Gao Y."/>
        </authorList>
    </citation>
    <scope>NUCLEOTIDE SEQUENCE [LARGE SCALE GENOMIC DNA]</scope>
    <source>
        <strain evidence="2 3">MZT7</strain>
    </source>
</reference>
<gene>
    <name evidence="2" type="ORF">K8F61_05210</name>
</gene>
<accession>A0ABY3RXG3</accession>
<proteinExistence type="predicted"/>
<sequence length="463" mass="50931">MKLEDWQEYVLWAWHDIDGDGRWAASECGLLVSRQNGKSEILVAYDLARLFLFPTEDKRRRTVLHTAHELKTATETFEKLSGIVQANDRLMELVDHVYTANGKEAIVLKRRPGQLLGDRVRFVARSKKSGRGFAATDIVYDEAQELPASARKALTYTQSTIPNRQELYVGTVPSEENDGEVFEGVRDRGRRGAARTAWQEWSPEGAEDPKRASKIDVNDPAVWRQAVPAMGSWIEPETVAEQVARATDRDELLQERFAVWPNRPEEVAESLSELDLQTWIDAAGQFPVDGTAPGAVIAIALSQGGGSATVAAARRVDGDRIAVEHKKTAAGTLWVAAYVKKLKADLGDALVVLDAKNATAVIAALTGAGVKFLAMNVHEVTAAHQLFIEHSNARMVVHRDQPEVTASLQFAAVRTTRAGGQTWEPSDSKKPITQAQAVTWAVWGVLKRESTPVKKRPVVKGYA</sequence>
<dbReference type="Gene3D" id="3.40.50.300">
    <property type="entry name" value="P-loop containing nucleotide triphosphate hydrolases"/>
    <property type="match status" value="1"/>
</dbReference>
<evidence type="ECO:0000313" key="2">
    <source>
        <dbReference type="EMBL" id="UGS27589.1"/>
    </source>
</evidence>
<name>A0ABY3RXG3_9MICO</name>
<dbReference type="Proteomes" id="UP001199642">
    <property type="component" value="Chromosome"/>
</dbReference>
<feature type="region of interest" description="Disordered" evidence="1">
    <location>
        <begin position="193"/>
        <end position="212"/>
    </location>
</feature>
<protein>
    <submittedName>
        <fullName evidence="2">Phage terminase family protein</fullName>
    </submittedName>
</protein>
<organism evidence="2 3">
    <name type="scientific">Microbacterium resistens</name>
    <dbReference type="NCBI Taxonomy" id="156977"/>
    <lineage>
        <taxon>Bacteria</taxon>
        <taxon>Bacillati</taxon>
        <taxon>Actinomycetota</taxon>
        <taxon>Actinomycetes</taxon>
        <taxon>Micrococcales</taxon>
        <taxon>Microbacteriaceae</taxon>
        <taxon>Microbacterium</taxon>
    </lineage>
</organism>
<dbReference type="EMBL" id="CP082781">
    <property type="protein sequence ID" value="UGS27589.1"/>
    <property type="molecule type" value="Genomic_DNA"/>
</dbReference>